<feature type="domain" description="Ubiquinol-cytochrome c chaperone" evidence="2">
    <location>
        <begin position="118"/>
        <end position="256"/>
    </location>
</feature>
<evidence type="ECO:0000256" key="1">
    <source>
        <dbReference type="ARBA" id="ARBA00006407"/>
    </source>
</evidence>
<dbReference type="PANTHER" id="PTHR12184">
    <property type="entry name" value="UBIQUINOL-CYTOCHROME C REDUCTASE COMPLEX ASSEMBLY FACTOR 1 FAMILY MEMBER"/>
    <property type="match status" value="1"/>
</dbReference>
<dbReference type="EMBL" id="JAZGQO010000018">
    <property type="protein sequence ID" value="KAK6167541.1"/>
    <property type="molecule type" value="Genomic_DNA"/>
</dbReference>
<evidence type="ECO:0000313" key="4">
    <source>
        <dbReference type="Proteomes" id="UP001347796"/>
    </source>
</evidence>
<dbReference type="Pfam" id="PF03981">
    <property type="entry name" value="Ubiq_cyt_C_chap"/>
    <property type="match status" value="1"/>
</dbReference>
<name>A0AAN8GBD2_PATCE</name>
<comment type="similarity">
    <text evidence="1">Belongs to the CBP3 family.</text>
</comment>
<evidence type="ECO:0000259" key="2">
    <source>
        <dbReference type="Pfam" id="PF03981"/>
    </source>
</evidence>
<sequence>MNLWRWSEFSLRRLNFVCSNLSQRSLHTLNPVLQIQPLEARLKPTSQSLLQFTPLVCSTCSTRFLQTASAENSSMWSKIKNKILGPELTLPKRSLALAGYKMYICITDQLNVEEFITEINLPDTFNSWVILLDLHIWICMVRLSSMGEEGKILRQNLVQAMWQDIQKRGKQLGKEVPGGTQRRALQHYNDMLRAYLFNLDEGLLGDDKVLAGSVWRTVFEKQQVDPEVLALMVHYIRKQIHHVEKQESNLIMSQGLITFLPLHGETEDKDLRTKLITKLFNQRVML</sequence>
<dbReference type="GO" id="GO:0005739">
    <property type="term" value="C:mitochondrion"/>
    <property type="evidence" value="ECO:0007669"/>
    <property type="project" value="TreeGrafter"/>
</dbReference>
<dbReference type="GO" id="GO:0034551">
    <property type="term" value="P:mitochondrial respiratory chain complex III assembly"/>
    <property type="evidence" value="ECO:0007669"/>
    <property type="project" value="TreeGrafter"/>
</dbReference>
<dbReference type="AlphaFoldDB" id="A0AAN8GBD2"/>
<accession>A0AAN8GBD2</accession>
<dbReference type="Proteomes" id="UP001347796">
    <property type="component" value="Unassembled WGS sequence"/>
</dbReference>
<comment type="caution">
    <text evidence="3">The sequence shown here is derived from an EMBL/GenBank/DDBJ whole genome shotgun (WGS) entry which is preliminary data.</text>
</comment>
<evidence type="ECO:0000313" key="3">
    <source>
        <dbReference type="EMBL" id="KAK6167541.1"/>
    </source>
</evidence>
<dbReference type="InterPro" id="IPR007129">
    <property type="entry name" value="Ubiqinol_cyt_c_chaperone_CPB3"/>
</dbReference>
<gene>
    <name evidence="3" type="ORF">SNE40_021542</name>
</gene>
<organism evidence="3 4">
    <name type="scientific">Patella caerulea</name>
    <name type="common">Rayed Mediterranean limpet</name>
    <dbReference type="NCBI Taxonomy" id="87958"/>
    <lineage>
        <taxon>Eukaryota</taxon>
        <taxon>Metazoa</taxon>
        <taxon>Spiralia</taxon>
        <taxon>Lophotrochozoa</taxon>
        <taxon>Mollusca</taxon>
        <taxon>Gastropoda</taxon>
        <taxon>Patellogastropoda</taxon>
        <taxon>Patelloidea</taxon>
        <taxon>Patellidae</taxon>
        <taxon>Patella</taxon>
    </lineage>
</organism>
<dbReference type="InterPro" id="IPR021150">
    <property type="entry name" value="Ubiq_cyt_c_chap"/>
</dbReference>
<proteinExistence type="inferred from homology"/>
<keyword evidence="4" id="KW-1185">Reference proteome</keyword>
<reference evidence="3 4" key="1">
    <citation type="submission" date="2024-01" db="EMBL/GenBank/DDBJ databases">
        <title>The genome of the rayed Mediterranean limpet Patella caerulea (Linnaeus, 1758).</title>
        <authorList>
            <person name="Anh-Thu Weber A."/>
            <person name="Halstead-Nussloch G."/>
        </authorList>
    </citation>
    <scope>NUCLEOTIDE SEQUENCE [LARGE SCALE GENOMIC DNA]</scope>
    <source>
        <strain evidence="3">AATW-2023a</strain>
        <tissue evidence="3">Whole specimen</tissue>
    </source>
</reference>
<dbReference type="PANTHER" id="PTHR12184:SF1">
    <property type="entry name" value="UBIQUINOL-CYTOCHROME-C REDUCTASE COMPLEX ASSEMBLY FACTOR 1"/>
    <property type="match status" value="1"/>
</dbReference>
<protein>
    <recommendedName>
        <fullName evidence="2">Ubiquinol-cytochrome c chaperone domain-containing protein</fullName>
    </recommendedName>
</protein>